<sequence>MILKNTSLALAWVEDAHNQGAFVRVLGETQTQRAHYDTTLQNAGIVIRPEHLVVVERSRQPWKITWRVGTRGTVRASDGHILTVEIGRQVVTLLLRDGRPANEANLPLTPGTEVLLKGKRESEVVIDTLSNGEPMHPERIQTLLDAIDAQH</sequence>
<dbReference type="RefSeq" id="WP_126582826.1">
    <property type="nucleotide sequence ID" value="NZ_BIFR01000002.1"/>
</dbReference>
<protein>
    <submittedName>
        <fullName evidence="1">Uncharacterized protein</fullName>
    </submittedName>
</protein>
<dbReference type="EMBL" id="BIFR01000002">
    <property type="protein sequence ID" value="GCE15348.1"/>
    <property type="molecule type" value="Genomic_DNA"/>
</dbReference>
<organism evidence="1 2">
    <name type="scientific">Tengunoibacter tsumagoiensis</name>
    <dbReference type="NCBI Taxonomy" id="2014871"/>
    <lineage>
        <taxon>Bacteria</taxon>
        <taxon>Bacillati</taxon>
        <taxon>Chloroflexota</taxon>
        <taxon>Ktedonobacteria</taxon>
        <taxon>Ktedonobacterales</taxon>
        <taxon>Dictyobacteraceae</taxon>
        <taxon>Tengunoibacter</taxon>
    </lineage>
</organism>
<proteinExistence type="predicted"/>
<keyword evidence="2" id="KW-1185">Reference proteome</keyword>
<dbReference type="Proteomes" id="UP000287352">
    <property type="component" value="Unassembled WGS sequence"/>
</dbReference>
<reference evidence="2" key="1">
    <citation type="submission" date="2018-12" db="EMBL/GenBank/DDBJ databases">
        <title>Tengunoibacter tsumagoiensis gen. nov., sp. nov., Dictyobacter kobayashii sp. nov., D. alpinus sp. nov., and D. joshuensis sp. nov. and description of Dictyobacteraceae fam. nov. within the order Ktedonobacterales isolated from Tengu-no-mugimeshi.</title>
        <authorList>
            <person name="Wang C.M."/>
            <person name="Zheng Y."/>
            <person name="Sakai Y."/>
            <person name="Toyoda A."/>
            <person name="Minakuchi Y."/>
            <person name="Abe K."/>
            <person name="Yokota A."/>
            <person name="Yabe S."/>
        </authorList>
    </citation>
    <scope>NUCLEOTIDE SEQUENCE [LARGE SCALE GENOMIC DNA]</scope>
    <source>
        <strain evidence="2">Uno3</strain>
    </source>
</reference>
<evidence type="ECO:0000313" key="1">
    <source>
        <dbReference type="EMBL" id="GCE15348.1"/>
    </source>
</evidence>
<dbReference type="AlphaFoldDB" id="A0A402A8C9"/>
<comment type="caution">
    <text evidence="1">The sequence shown here is derived from an EMBL/GenBank/DDBJ whole genome shotgun (WGS) entry which is preliminary data.</text>
</comment>
<evidence type="ECO:0000313" key="2">
    <source>
        <dbReference type="Proteomes" id="UP000287352"/>
    </source>
</evidence>
<name>A0A402A8C9_9CHLR</name>
<accession>A0A402A8C9</accession>
<gene>
    <name evidence="1" type="ORF">KTT_52070</name>
</gene>